<dbReference type="GO" id="GO:0015293">
    <property type="term" value="F:symporter activity"/>
    <property type="evidence" value="ECO:0007669"/>
    <property type="project" value="InterPro"/>
</dbReference>
<dbReference type="EMBL" id="LNQN01000002">
    <property type="protein sequence ID" value="KSU83570.1"/>
    <property type="molecule type" value="Genomic_DNA"/>
</dbReference>
<dbReference type="RefSeq" id="WP_061972408.1">
    <property type="nucleotide sequence ID" value="NZ_FMAV01000002.1"/>
</dbReference>
<keyword evidence="6" id="KW-1185">Reference proteome</keyword>
<evidence type="ECO:0000256" key="3">
    <source>
        <dbReference type="ARBA" id="ARBA00023136"/>
    </source>
</evidence>
<comment type="caution">
    <text evidence="5">The sequence shown here is derived from an EMBL/GenBank/DDBJ whole genome shotgun (WGS) entry which is preliminary data.</text>
</comment>
<feature type="transmembrane region" description="Helical" evidence="4">
    <location>
        <begin position="7"/>
        <end position="25"/>
    </location>
</feature>
<feature type="transmembrane region" description="Helical" evidence="4">
    <location>
        <begin position="60"/>
        <end position="80"/>
    </location>
</feature>
<gene>
    <name evidence="5" type="ORF">AS030_13535</name>
</gene>
<dbReference type="OrthoDB" id="9768885at2"/>
<reference evidence="5 6" key="1">
    <citation type="journal article" date="2014" name="Antonie Van Leeuwenhoek">
        <title>Fictibacillus enclensis sp. nov., isolated from marine sediment.</title>
        <authorList>
            <person name="Dastager S.G."/>
            <person name="Mawlankar R."/>
            <person name="Srinivasan K."/>
            <person name="Tang S.K."/>
            <person name="Lee J.C."/>
            <person name="Ramana V.V."/>
            <person name="Shouche Y.S."/>
        </authorList>
    </citation>
    <scope>NUCLEOTIDE SEQUENCE [LARGE SCALE GENOMIC DNA]</scope>
    <source>
        <strain evidence="5 6">NIO-1003</strain>
    </source>
</reference>
<dbReference type="Gene3D" id="1.10.3860.10">
    <property type="entry name" value="Sodium:dicarboxylate symporter"/>
    <property type="match status" value="1"/>
</dbReference>
<dbReference type="InterPro" id="IPR036458">
    <property type="entry name" value="Na:dicarbo_symporter_sf"/>
</dbReference>
<dbReference type="AlphaFoldDB" id="A0A0V8J8Q4"/>
<evidence type="ECO:0000256" key="2">
    <source>
        <dbReference type="ARBA" id="ARBA00022989"/>
    </source>
</evidence>
<proteinExistence type="predicted"/>
<dbReference type="SUPFAM" id="SSF118215">
    <property type="entry name" value="Proton glutamate symport protein"/>
    <property type="match status" value="1"/>
</dbReference>
<keyword evidence="1 4" id="KW-0812">Transmembrane</keyword>
<keyword evidence="2 4" id="KW-1133">Transmembrane helix</keyword>
<evidence type="ECO:0000256" key="4">
    <source>
        <dbReference type="SAM" id="Phobius"/>
    </source>
</evidence>
<organism evidence="5 6">
    <name type="scientific">Fictibacillus enclensis</name>
    <dbReference type="NCBI Taxonomy" id="1017270"/>
    <lineage>
        <taxon>Bacteria</taxon>
        <taxon>Bacillati</taxon>
        <taxon>Bacillota</taxon>
        <taxon>Bacilli</taxon>
        <taxon>Bacillales</taxon>
        <taxon>Fictibacillaceae</taxon>
        <taxon>Fictibacillus</taxon>
    </lineage>
</organism>
<accession>A0A0V8J8Q4</accession>
<protein>
    <submittedName>
        <fullName evidence="5">Uncharacterized protein</fullName>
    </submittedName>
</protein>
<evidence type="ECO:0000256" key="1">
    <source>
        <dbReference type="ARBA" id="ARBA00022692"/>
    </source>
</evidence>
<name>A0A0V8J8Q4_9BACL</name>
<evidence type="ECO:0000313" key="5">
    <source>
        <dbReference type="EMBL" id="KSU83570.1"/>
    </source>
</evidence>
<dbReference type="Proteomes" id="UP000054099">
    <property type="component" value="Unassembled WGS sequence"/>
</dbReference>
<dbReference type="GO" id="GO:0016020">
    <property type="term" value="C:membrane"/>
    <property type="evidence" value="ECO:0007669"/>
    <property type="project" value="InterPro"/>
</dbReference>
<keyword evidence="3 4" id="KW-0472">Membrane</keyword>
<evidence type="ECO:0000313" key="6">
    <source>
        <dbReference type="Proteomes" id="UP000054099"/>
    </source>
</evidence>
<sequence length="89" mass="9934">MKLSVKIIIGLVLGVFVGLVLNLAFPDAFGGLDKYVLTPIGQIFLKLIKMLVVRAKKEDGAQALNGLGVIFFLLIFREIVKYCLFHQKR</sequence>